<evidence type="ECO:0000256" key="3">
    <source>
        <dbReference type="ARBA" id="ARBA00023125"/>
    </source>
</evidence>
<dbReference type="SUPFAM" id="SSF46785">
    <property type="entry name" value="Winged helix' DNA-binding domain"/>
    <property type="match status" value="1"/>
</dbReference>
<keyword evidence="4" id="KW-0804">Transcription</keyword>
<dbReference type="EMBL" id="CABHNA010000071">
    <property type="protein sequence ID" value="VUX16228.1"/>
    <property type="molecule type" value="Genomic_DNA"/>
</dbReference>
<dbReference type="CDD" id="cd05466">
    <property type="entry name" value="PBP2_LTTR_substrate"/>
    <property type="match status" value="1"/>
</dbReference>
<dbReference type="PROSITE" id="PS50931">
    <property type="entry name" value="HTH_LYSR"/>
    <property type="match status" value="1"/>
</dbReference>
<gene>
    <name evidence="6" type="primary">catM_2</name>
    <name evidence="6" type="ORF">RTSSTS7063_02185</name>
</gene>
<keyword evidence="7" id="KW-1185">Reference proteome</keyword>
<evidence type="ECO:0000256" key="1">
    <source>
        <dbReference type="ARBA" id="ARBA00009437"/>
    </source>
</evidence>
<dbReference type="Gene3D" id="1.10.10.10">
    <property type="entry name" value="Winged helix-like DNA-binding domain superfamily/Winged helix DNA-binding domain"/>
    <property type="match status" value="1"/>
</dbReference>
<proteinExistence type="inferred from homology"/>
<dbReference type="PANTHER" id="PTHR30346:SF28">
    <property type="entry name" value="HTH-TYPE TRANSCRIPTIONAL REGULATOR CYNR"/>
    <property type="match status" value="1"/>
</dbReference>
<protein>
    <submittedName>
        <fullName evidence="6">HTH-type transcriptional regulator CatM</fullName>
    </submittedName>
</protein>
<organism evidence="6 7">
    <name type="scientific">[Ruminococcus] torques</name>
    <dbReference type="NCBI Taxonomy" id="33039"/>
    <lineage>
        <taxon>Bacteria</taxon>
        <taxon>Bacillati</taxon>
        <taxon>Bacillota</taxon>
        <taxon>Clostridia</taxon>
        <taxon>Lachnospirales</taxon>
        <taxon>Lachnospiraceae</taxon>
        <taxon>Mediterraneibacter</taxon>
    </lineage>
</organism>
<dbReference type="PANTHER" id="PTHR30346">
    <property type="entry name" value="TRANSCRIPTIONAL DUAL REGULATOR HCAR-RELATED"/>
    <property type="match status" value="1"/>
</dbReference>
<dbReference type="PRINTS" id="PR00039">
    <property type="entry name" value="HTHLYSR"/>
</dbReference>
<dbReference type="GO" id="GO:0032993">
    <property type="term" value="C:protein-DNA complex"/>
    <property type="evidence" value="ECO:0007669"/>
    <property type="project" value="TreeGrafter"/>
</dbReference>
<dbReference type="FunFam" id="1.10.10.10:FF:000001">
    <property type="entry name" value="LysR family transcriptional regulator"/>
    <property type="match status" value="1"/>
</dbReference>
<dbReference type="Pfam" id="PF00126">
    <property type="entry name" value="HTH_1"/>
    <property type="match status" value="1"/>
</dbReference>
<reference evidence="6 7" key="1">
    <citation type="submission" date="2019-07" db="EMBL/GenBank/DDBJ databases">
        <authorList>
            <person name="Hibberd C M."/>
            <person name="Gehrig L. J."/>
            <person name="Chang H.-W."/>
            <person name="Venkatesh S."/>
        </authorList>
    </citation>
    <scope>NUCLEOTIDE SEQUENCE [LARGE SCALE GENOMIC DNA]</scope>
    <source>
        <strain evidence="6">Ruminococcus_torques_SSTS_Bg7063</strain>
    </source>
</reference>
<evidence type="ECO:0000256" key="2">
    <source>
        <dbReference type="ARBA" id="ARBA00023015"/>
    </source>
</evidence>
<dbReference type="InterPro" id="IPR036388">
    <property type="entry name" value="WH-like_DNA-bd_sf"/>
</dbReference>
<dbReference type="InterPro" id="IPR036390">
    <property type="entry name" value="WH_DNA-bd_sf"/>
</dbReference>
<evidence type="ECO:0000259" key="5">
    <source>
        <dbReference type="PROSITE" id="PS50931"/>
    </source>
</evidence>
<dbReference type="InterPro" id="IPR000847">
    <property type="entry name" value="LysR_HTH_N"/>
</dbReference>
<dbReference type="SUPFAM" id="SSF53850">
    <property type="entry name" value="Periplasmic binding protein-like II"/>
    <property type="match status" value="1"/>
</dbReference>
<dbReference type="Proteomes" id="UP000363661">
    <property type="component" value="Unassembled WGS sequence"/>
</dbReference>
<sequence length="287" mass="32292">MEIKQLEYFRAIVDEGNVSAAARALHMTQPPLSYQMKMLEEELQVQLFIRGTKRITLTEAGKVLYARATSLLTVADITKREVIKASQSATLHIGLTPSSVSIMSDYLVRFASKYPDIHFDIHEGSTFALKNELENGLVDITTLRTPIVLNECNTSVLLQENLVAMAIPGFFDIGYTNISLKELSQKSLILSHRYRKYVISAFEDNGLTCDIYCECEDARTAMTLAEHGLGVAILPSSMRELNPRLYAYSIKDTNLSTEILLAWRDERIPVEVEKFLSEVTCSHHLNP</sequence>
<dbReference type="AlphaFoldDB" id="A0A564U9H9"/>
<keyword evidence="2" id="KW-0805">Transcription regulation</keyword>
<dbReference type="Gene3D" id="3.40.190.290">
    <property type="match status" value="1"/>
</dbReference>
<name>A0A564U9H9_9FIRM</name>
<evidence type="ECO:0000313" key="6">
    <source>
        <dbReference type="EMBL" id="VUX16228.1"/>
    </source>
</evidence>
<dbReference type="InterPro" id="IPR005119">
    <property type="entry name" value="LysR_subst-bd"/>
</dbReference>
<comment type="similarity">
    <text evidence="1">Belongs to the LysR transcriptional regulatory family.</text>
</comment>
<evidence type="ECO:0000256" key="4">
    <source>
        <dbReference type="ARBA" id="ARBA00023163"/>
    </source>
</evidence>
<accession>A0A564U9H9</accession>
<keyword evidence="3" id="KW-0238">DNA-binding</keyword>
<dbReference type="Pfam" id="PF03466">
    <property type="entry name" value="LysR_substrate"/>
    <property type="match status" value="1"/>
</dbReference>
<feature type="domain" description="HTH lysR-type" evidence="5">
    <location>
        <begin position="1"/>
        <end position="58"/>
    </location>
</feature>
<dbReference type="GO" id="GO:0003677">
    <property type="term" value="F:DNA binding"/>
    <property type="evidence" value="ECO:0007669"/>
    <property type="project" value="UniProtKB-KW"/>
</dbReference>
<evidence type="ECO:0000313" key="7">
    <source>
        <dbReference type="Proteomes" id="UP000363661"/>
    </source>
</evidence>
<dbReference type="RefSeq" id="WP_144367490.1">
    <property type="nucleotide sequence ID" value="NZ_CABHNA010000071.1"/>
</dbReference>
<dbReference type="GO" id="GO:0003700">
    <property type="term" value="F:DNA-binding transcription factor activity"/>
    <property type="evidence" value="ECO:0007669"/>
    <property type="project" value="InterPro"/>
</dbReference>